<reference evidence="1" key="1">
    <citation type="submission" date="2015-04" db="EMBL/GenBank/DDBJ databases">
        <title>The genome sequence of the plant pathogenic Rhizarian Plasmodiophora brassicae reveals insights in its biotrophic life cycle and the origin of chitin synthesis.</title>
        <authorList>
            <person name="Schwelm A."/>
            <person name="Fogelqvist J."/>
            <person name="Knaust A."/>
            <person name="Julke S."/>
            <person name="Lilja T."/>
            <person name="Dhandapani V."/>
            <person name="Bonilla-Rosso G."/>
            <person name="Karlsson M."/>
            <person name="Shevchenko A."/>
            <person name="Choi S.R."/>
            <person name="Kim H.G."/>
            <person name="Park J.Y."/>
            <person name="Lim Y.P."/>
            <person name="Ludwig-Muller J."/>
            <person name="Dixelius C."/>
        </authorList>
    </citation>
    <scope>NUCLEOTIDE SEQUENCE</scope>
    <source>
        <tissue evidence="1">Potato root galls</tissue>
    </source>
</reference>
<protein>
    <submittedName>
        <fullName evidence="1">Uncharacterized protein</fullName>
    </submittedName>
</protein>
<name>A0A0H5RE55_9EUKA</name>
<organism evidence="1">
    <name type="scientific">Spongospora subterranea</name>
    <dbReference type="NCBI Taxonomy" id="70186"/>
    <lineage>
        <taxon>Eukaryota</taxon>
        <taxon>Sar</taxon>
        <taxon>Rhizaria</taxon>
        <taxon>Endomyxa</taxon>
        <taxon>Phytomyxea</taxon>
        <taxon>Plasmodiophorida</taxon>
        <taxon>Plasmodiophoridae</taxon>
        <taxon>Spongospora</taxon>
    </lineage>
</organism>
<accession>A0A0H5RE55</accession>
<proteinExistence type="predicted"/>
<feature type="non-terminal residue" evidence="1">
    <location>
        <position position="125"/>
    </location>
</feature>
<sequence length="125" mass="14053">MEGCFPCIPMSENQRSSSSSGIHTTGCCIGVADKCRSWLSRSSDPLKKPRIAVAIKEYKTQAMIDCIISRLVDNGDPIQYGPVVRIMNTDERFAKKVAIPVRDLYFYVSLPPQLEHLTKLDIDLY</sequence>
<evidence type="ECO:0000313" key="1">
    <source>
        <dbReference type="EMBL" id="CRZ12535.1"/>
    </source>
</evidence>
<dbReference type="AlphaFoldDB" id="A0A0H5RE55"/>
<dbReference type="EMBL" id="HACM01012093">
    <property type="protein sequence ID" value="CRZ12535.1"/>
    <property type="molecule type" value="Transcribed_RNA"/>
</dbReference>